<dbReference type="Gene3D" id="3.40.630.30">
    <property type="match status" value="1"/>
</dbReference>
<sequence length="124" mass="14430">MPKTELENEFKNGVRMFGYLHDNELIGVIGFQEIKDVVLIRHAYTLTQHQGKGKGSELLKFLLEKNKNSRLLVGTWKSAKWAIKFYEKFGFAVHSAERSALLLKKYWNIPSKQIENSVVLEKYK</sequence>
<name>A0A382VYB5_9ZZZZ</name>
<dbReference type="CDD" id="cd04301">
    <property type="entry name" value="NAT_SF"/>
    <property type="match status" value="1"/>
</dbReference>
<dbReference type="Pfam" id="PF13673">
    <property type="entry name" value="Acetyltransf_10"/>
    <property type="match status" value="1"/>
</dbReference>
<accession>A0A382VYB5</accession>
<dbReference type="AlphaFoldDB" id="A0A382VYB5"/>
<dbReference type="InterPro" id="IPR000182">
    <property type="entry name" value="GNAT_dom"/>
</dbReference>
<reference evidence="2" key="1">
    <citation type="submission" date="2018-05" db="EMBL/GenBank/DDBJ databases">
        <authorList>
            <person name="Lanie J.A."/>
            <person name="Ng W.-L."/>
            <person name="Kazmierczak K.M."/>
            <person name="Andrzejewski T.M."/>
            <person name="Davidsen T.M."/>
            <person name="Wayne K.J."/>
            <person name="Tettelin H."/>
            <person name="Glass J.I."/>
            <person name="Rusch D."/>
            <person name="Podicherti R."/>
            <person name="Tsui H.-C.T."/>
            <person name="Winkler M.E."/>
        </authorList>
    </citation>
    <scope>NUCLEOTIDE SEQUENCE</scope>
</reference>
<gene>
    <name evidence="2" type="ORF">METZ01_LOCUS403722</name>
</gene>
<dbReference type="SUPFAM" id="SSF55729">
    <property type="entry name" value="Acyl-CoA N-acyltransferases (Nat)"/>
    <property type="match status" value="1"/>
</dbReference>
<dbReference type="EMBL" id="UINC01155166">
    <property type="protein sequence ID" value="SVD50868.1"/>
    <property type="molecule type" value="Genomic_DNA"/>
</dbReference>
<evidence type="ECO:0000259" key="1">
    <source>
        <dbReference type="PROSITE" id="PS51186"/>
    </source>
</evidence>
<protein>
    <recommendedName>
        <fullName evidence="1">N-acetyltransferase domain-containing protein</fullName>
    </recommendedName>
</protein>
<evidence type="ECO:0000313" key="2">
    <source>
        <dbReference type="EMBL" id="SVD50868.1"/>
    </source>
</evidence>
<dbReference type="GO" id="GO:0016747">
    <property type="term" value="F:acyltransferase activity, transferring groups other than amino-acyl groups"/>
    <property type="evidence" value="ECO:0007669"/>
    <property type="project" value="InterPro"/>
</dbReference>
<feature type="domain" description="N-acetyltransferase" evidence="1">
    <location>
        <begin position="1"/>
        <end position="124"/>
    </location>
</feature>
<proteinExistence type="predicted"/>
<dbReference type="InterPro" id="IPR016181">
    <property type="entry name" value="Acyl_CoA_acyltransferase"/>
</dbReference>
<dbReference type="PROSITE" id="PS51186">
    <property type="entry name" value="GNAT"/>
    <property type="match status" value="1"/>
</dbReference>
<organism evidence="2">
    <name type="scientific">marine metagenome</name>
    <dbReference type="NCBI Taxonomy" id="408172"/>
    <lineage>
        <taxon>unclassified sequences</taxon>
        <taxon>metagenomes</taxon>
        <taxon>ecological metagenomes</taxon>
    </lineage>
</organism>